<sequence length="220" mass="23760">HSSYPNNSSCSCEGWLFDQPNAAQRSQPGWLAIENTGSKCQGPVDSRTLPAYIAGRPAVYFCETNPMFPTLQPLTARGGVPDTMVCSPIRVGIRVSCLSTTLGAFVAHPDGRRRFMVASHGFPQGGAVMHQCDERRVGDLNEVFPGSDISVAEVQEGVSFDTSDYSDVAPPRRMAPLQDLKYGNYAATDRASGIPHHGEVLATPRIGRRPVGAEAWDSRP</sequence>
<dbReference type="Proteomes" id="UP000326924">
    <property type="component" value="Unassembled WGS sequence"/>
</dbReference>
<evidence type="ECO:0000313" key="1">
    <source>
        <dbReference type="EMBL" id="KAA8912980.1"/>
    </source>
</evidence>
<reference evidence="1 2" key="1">
    <citation type="submission" date="2019-09" db="EMBL/GenBank/DDBJ databases">
        <title>Draft genome of the ectomycorrhizal ascomycete Sphaerosporella brunnea.</title>
        <authorList>
            <consortium name="DOE Joint Genome Institute"/>
            <person name="Benucci G.M."/>
            <person name="Marozzi G."/>
            <person name="Antonielli L."/>
            <person name="Sanchez S."/>
            <person name="Marco P."/>
            <person name="Wang X."/>
            <person name="Falini L.B."/>
            <person name="Barry K."/>
            <person name="Haridas S."/>
            <person name="Lipzen A."/>
            <person name="Labutti K."/>
            <person name="Grigoriev I.V."/>
            <person name="Murat C."/>
            <person name="Martin F."/>
            <person name="Albertini E."/>
            <person name="Donnini D."/>
            <person name="Bonito G."/>
        </authorList>
    </citation>
    <scope>NUCLEOTIDE SEQUENCE [LARGE SCALE GENOMIC DNA]</scope>
    <source>
        <strain evidence="1 2">Sb_GMNB300</strain>
    </source>
</reference>
<comment type="caution">
    <text evidence="1">The sequence shown here is derived from an EMBL/GenBank/DDBJ whole genome shotgun (WGS) entry which is preliminary data.</text>
</comment>
<dbReference type="AlphaFoldDB" id="A0A5J5F863"/>
<gene>
    <name evidence="1" type="ORF">FN846DRAFT_991239</name>
</gene>
<evidence type="ECO:0000313" key="2">
    <source>
        <dbReference type="Proteomes" id="UP000326924"/>
    </source>
</evidence>
<protein>
    <submittedName>
        <fullName evidence="1">Uncharacterized protein</fullName>
    </submittedName>
</protein>
<accession>A0A5J5F863</accession>
<dbReference type="EMBL" id="VXIS01000018">
    <property type="protein sequence ID" value="KAA8912980.1"/>
    <property type="molecule type" value="Genomic_DNA"/>
</dbReference>
<keyword evidence="2" id="KW-1185">Reference proteome</keyword>
<feature type="non-terminal residue" evidence="1">
    <location>
        <position position="1"/>
    </location>
</feature>
<organism evidence="1 2">
    <name type="scientific">Sphaerosporella brunnea</name>
    <dbReference type="NCBI Taxonomy" id="1250544"/>
    <lineage>
        <taxon>Eukaryota</taxon>
        <taxon>Fungi</taxon>
        <taxon>Dikarya</taxon>
        <taxon>Ascomycota</taxon>
        <taxon>Pezizomycotina</taxon>
        <taxon>Pezizomycetes</taxon>
        <taxon>Pezizales</taxon>
        <taxon>Pyronemataceae</taxon>
        <taxon>Sphaerosporella</taxon>
    </lineage>
</organism>
<name>A0A5J5F863_9PEZI</name>
<dbReference type="InParanoid" id="A0A5J5F863"/>
<proteinExistence type="predicted"/>